<evidence type="ECO:0000313" key="1">
    <source>
        <dbReference type="EMBL" id="NYG59718.1"/>
    </source>
</evidence>
<gene>
    <name evidence="1" type="ORF">BJ980_002641</name>
</gene>
<name>A0A7Y9S478_9ACTN</name>
<comment type="caution">
    <text evidence="1">The sequence shown here is derived from an EMBL/GenBank/DDBJ whole genome shotgun (WGS) entry which is preliminary data.</text>
</comment>
<reference evidence="1 2" key="1">
    <citation type="submission" date="2020-07" db="EMBL/GenBank/DDBJ databases">
        <title>Sequencing the genomes of 1000 actinobacteria strains.</title>
        <authorList>
            <person name="Klenk H.-P."/>
        </authorList>
    </citation>
    <scope>NUCLEOTIDE SEQUENCE [LARGE SCALE GENOMIC DNA]</scope>
    <source>
        <strain evidence="1 2">DSM 23819</strain>
    </source>
</reference>
<dbReference type="EMBL" id="JACCAA010000001">
    <property type="protein sequence ID" value="NYG59718.1"/>
    <property type="molecule type" value="Genomic_DNA"/>
</dbReference>
<keyword evidence="2" id="KW-1185">Reference proteome</keyword>
<evidence type="ECO:0008006" key="3">
    <source>
        <dbReference type="Google" id="ProtNLM"/>
    </source>
</evidence>
<organism evidence="1 2">
    <name type="scientific">Nocardioides daedukensis</name>
    <dbReference type="NCBI Taxonomy" id="634462"/>
    <lineage>
        <taxon>Bacteria</taxon>
        <taxon>Bacillati</taxon>
        <taxon>Actinomycetota</taxon>
        <taxon>Actinomycetes</taxon>
        <taxon>Propionibacteriales</taxon>
        <taxon>Nocardioidaceae</taxon>
        <taxon>Nocardioides</taxon>
    </lineage>
</organism>
<dbReference type="RefSeq" id="WP_179502735.1">
    <property type="nucleotide sequence ID" value="NZ_JACCAA010000001.1"/>
</dbReference>
<proteinExistence type="predicted"/>
<sequence>MPVLTRRRVALGTALAVLLGALAWVGYAVWLRPTEFERASSLLPASTLRVTWTDWAGLRDELGSLSTQELIDRDLTTSSLLSSAAEIKEGLGFSPLDAEWELMGQGRDGLALVLKFDDVDKVADGLEEAGYSRPGSDDLAGATWQGSTDLLNRMGLTSFELTNVAFLADEGLMIASDQSAYLADAVKSAKGDEDGLDLDGLAPDGDPLALTAFVEDYACEALSMTQADDDAQTVADSRISEAGGVSPLKGYLVSMEADGVMSIVLAFEDDDQAERNLEARRALAGAEDPGQGIAYPDSFLVTDAVASGHHVVITAKATKDGYPLTNLTTGPVLLASC</sequence>
<dbReference type="Proteomes" id="UP000540656">
    <property type="component" value="Unassembled WGS sequence"/>
</dbReference>
<evidence type="ECO:0000313" key="2">
    <source>
        <dbReference type="Proteomes" id="UP000540656"/>
    </source>
</evidence>
<dbReference type="AlphaFoldDB" id="A0A7Y9S478"/>
<accession>A0A7Y9S478</accession>
<protein>
    <recommendedName>
        <fullName evidence="3">DUF3352 domain-containing protein</fullName>
    </recommendedName>
</protein>